<feature type="transmembrane region" description="Helical" evidence="1">
    <location>
        <begin position="60"/>
        <end position="78"/>
    </location>
</feature>
<keyword evidence="1" id="KW-0472">Membrane</keyword>
<reference evidence="3" key="1">
    <citation type="submission" date="2016-06" db="EMBL/GenBank/DDBJ databases">
        <authorList>
            <person name="Rodrigo-Torres L."/>
            <person name="Arahal D.R."/>
        </authorList>
    </citation>
    <scope>NUCLEOTIDE SEQUENCE [LARGE SCALE GENOMIC DNA]</scope>
    <source>
        <strain evidence="3">CECT 7224</strain>
    </source>
</reference>
<organism evidence="2 3">
    <name type="scientific">Vibrio celticus</name>
    <dbReference type="NCBI Taxonomy" id="446372"/>
    <lineage>
        <taxon>Bacteria</taxon>
        <taxon>Pseudomonadati</taxon>
        <taxon>Pseudomonadota</taxon>
        <taxon>Gammaproteobacteria</taxon>
        <taxon>Vibrionales</taxon>
        <taxon>Vibrionaceae</taxon>
        <taxon>Vibrio</taxon>
    </lineage>
</organism>
<evidence type="ECO:0000313" key="3">
    <source>
        <dbReference type="Proteomes" id="UP000092819"/>
    </source>
</evidence>
<sequence>MKKTNKLLLILALAMILMGASKVVGYYFNYGLINITYTVYVLIGLLLCFLLYAKMQIANWLLFVFFLAQVIVIYSPTYRYDFTTGLSVNFTYWTGSIDTPLNERYGFAFNLLSVFLMGLCIAGIGSSNKAETIKNSGKLENTQADS</sequence>
<accession>A0A1C3J9T3</accession>
<keyword evidence="1" id="KW-1133">Transmembrane helix</keyword>
<evidence type="ECO:0000256" key="1">
    <source>
        <dbReference type="SAM" id="Phobius"/>
    </source>
</evidence>
<feature type="transmembrane region" description="Helical" evidence="1">
    <location>
        <begin position="35"/>
        <end position="53"/>
    </location>
</feature>
<dbReference type="RefSeq" id="WP_065675533.1">
    <property type="nucleotide sequence ID" value="NZ_AP025463.1"/>
</dbReference>
<evidence type="ECO:0000313" key="2">
    <source>
        <dbReference type="EMBL" id="SBT11908.1"/>
    </source>
</evidence>
<name>A0A1C3J9T3_9VIBR</name>
<keyword evidence="3" id="KW-1185">Reference proteome</keyword>
<proteinExistence type="predicted"/>
<gene>
    <name evidence="2" type="ORF">VCE7224_00642</name>
</gene>
<keyword evidence="1" id="KW-0812">Transmembrane</keyword>
<dbReference type="Proteomes" id="UP000092819">
    <property type="component" value="Unassembled WGS sequence"/>
</dbReference>
<feature type="transmembrane region" description="Helical" evidence="1">
    <location>
        <begin position="105"/>
        <end position="124"/>
    </location>
</feature>
<dbReference type="EMBL" id="FLQZ01000011">
    <property type="protein sequence ID" value="SBT11908.1"/>
    <property type="molecule type" value="Genomic_DNA"/>
</dbReference>
<protein>
    <submittedName>
        <fullName evidence="2">Uncharacterized protein</fullName>
    </submittedName>
</protein>
<dbReference type="AlphaFoldDB" id="A0A1C3J9T3"/>